<dbReference type="InterPro" id="IPR006626">
    <property type="entry name" value="PbH1"/>
</dbReference>
<name>A0A1I3QLW4_9SPHI</name>
<dbReference type="Proteomes" id="UP000198670">
    <property type="component" value="Unassembled WGS sequence"/>
</dbReference>
<evidence type="ECO:0000313" key="3">
    <source>
        <dbReference type="Proteomes" id="UP000198670"/>
    </source>
</evidence>
<dbReference type="InterPro" id="IPR011050">
    <property type="entry name" value="Pectin_lyase_fold/virulence"/>
</dbReference>
<gene>
    <name evidence="2" type="ORF">SAMN05444682_10918</name>
</gene>
<keyword evidence="1" id="KW-0732">Signal</keyword>
<reference evidence="2 3" key="1">
    <citation type="submission" date="2016-10" db="EMBL/GenBank/DDBJ databases">
        <authorList>
            <person name="de Groot N.N."/>
        </authorList>
    </citation>
    <scope>NUCLEOTIDE SEQUENCE [LARGE SCALE GENOMIC DNA]</scope>
    <source>
        <strain evidence="2 3">RK1</strain>
    </source>
</reference>
<organism evidence="2 3">
    <name type="scientific">Parapedobacter indicus</name>
    <dbReference type="NCBI Taxonomy" id="1477437"/>
    <lineage>
        <taxon>Bacteria</taxon>
        <taxon>Pseudomonadati</taxon>
        <taxon>Bacteroidota</taxon>
        <taxon>Sphingobacteriia</taxon>
        <taxon>Sphingobacteriales</taxon>
        <taxon>Sphingobacteriaceae</taxon>
        <taxon>Parapedobacter</taxon>
    </lineage>
</organism>
<dbReference type="NCBIfam" id="TIGR04131">
    <property type="entry name" value="Bac_Flav_CTERM"/>
    <property type="match status" value="1"/>
</dbReference>
<dbReference type="InterPro" id="IPR026341">
    <property type="entry name" value="T9SS_type_B"/>
</dbReference>
<keyword evidence="3" id="KW-1185">Reference proteome</keyword>
<sequence length="2036" mass="214584">MIVRSTKKAFGQFAALLLVLCSFCIHSEAQTIRYVRENGIGDGLSWTTAAGDLQAVINASAVGDEIWVAEGTYLPTRPANNLGVVVLNDRNNAFTFTKDLTIYGGFPAMGNPGMADRDWEAHPSVLNGNLGDPDTHTDNAYHVVITAGASVTSDFFMDGFTITGGYGNGPTTITVNGQTSHQSEGAGWHNVAASPTVSHLLVTGNVVYGSGNGGGWYNNLHARVTITHSVIRGNEAGLSGGGLHAGNSSDVILRNVTISDNSAFLGGGASIEGGSSAFTNVAFSGNIANDGGGLRNADASLALANVLISGNKANRYGGGMYNDDASSILTNVTVSGNTAIQGSAMYCTGLFIPPPTIIRNSVIWGNNSTIFNPFLLPAVSHSILQEEAGDATNIVGVDPRFIGAPEAIEAPFTHGDYRLQPGSPAIDAGNNALYSGDLAADDDLTGNPRLTKSTIDMGAYEFKLAIAPGAGNIAYVSKDVDQTVPGYKGDGSSWQHAVPELADALTWAKANATNWTETNPLQIWVAAGIYMPPVGTSFEMVDHVAIYGGFKGNETSVSQRVIGDYLSTLQGRGASVVHNPEGLTLSREAKLDGFLVKGGEAPIGGGILNYGDATFTHLYIAENAATSLGGNVYNAGSPLFHDVVINYGSAEKGAGFYNASSTSAPVLVNVSILAFTEDSEDFYLEAGNPVIRNSIIYGNGVFGITDDTDIQYSLVEGRMNTDNGNITHENFPLLEPSSASFEVFAYPTSRTINAGSNQAYIDLVGPLEDCSDVSGLPRLRRNTIDMGAFETPYWKAITPDVNHIVYIDKHANQTVPSYQGDGSSWEQAVPELADALLWARVIAQFDPSSTIWNQSNPLKIYVAKGTYLPLYHAGDGQFLSDGQRDNAFVMAPNTRLYGGFDPTAGILKLEDARILPTDEGTDATDGTILSGNIGDPAMETDNTYHVVITVGNQIDEHFLMDGFTVTGGYGNSGGDIAVYGQPVFKVNGGGWYNAGGSPRANNLLIANNTIGVTGSGNGAGWFNLNGSPVLTNSIIRGNTASLSHGGGMANLDNSHPLLTNVLINGNTVVNHEGSGIYNFRSSATLNNVTITANTEDGNGGVISNYEGTVDIANSIIYGNSGGISGSPALTVSHSLVQGLDGGSNGNLDGAIDPLFADPDNGNFTLQIGSPAINTGNNDAYPGDLAADVDLVGSPRLIASTIDIGAFESPYADIVALGALAVITVPYGTELANIPMPDLFSVEATLDDGTTVEIALPKDPTQWTLVAPAGANFDGHAAGTYSFEITIADDADEGYGNPLALRATVDVMVEKGVPVISWATPVPITYETLLDSDQLNATADVAGTFTYDPAWDAALPAGNHTLEVTFAPDDDANYTTATAEVMLTVNKAQAVITADAVQTYTYNGTVKTTAASLNHTETALGFDPQAGYTDVGRYLITITAAETANYEAASGQVAVVITKADWTGTPVTFPDSDPIGYDGEPHEITAGPIPAGSEVSYTVTDSDGNKHPGNEVTDAGEYTVTVTIRQDNYEDIVATTPVVIIKSTPVITWSNPEAITYGAELGGDRLNAQADVAGTFVYTPVAKTVLDAGEHTLKATFIPRDDINYHTVTAEVILSVHKAEALITATEVQTRYYDGTIKHTEATLNHDETTLAYSPQQGYIETGEYTITVSAPETDNYQAVSTEVILRIQEAIWDGTPVTFPASDPIGYDGEPHEIIAGPISVGSEVSYTVTDSDGNIRSGNEVTDVGEYTVTVTIRQDNYGDIIISTPVTVRPATRTINFPALPEKMFGDDNFLPGAIASSGEPISYASDQPTVATMIDGRIRLIGAGIATISATVPQNKNYANTPVVHQTLIIHKAPQQITLNTPLTVDRSTETVAVHAVASSGLPVTLTLDDPQVATLTGTTLNIHRLGTVQITATQLGDENHEAADTVIATVRVIDPDAELPMRVSKVVSPNSDGINEYLVIEGIKDYPENKVTVFNRNGTILYEAKGYNNGSVAFRGISTAQLPLPAGTYFYVAEIRVNGIWKYEKGWFVLRY</sequence>
<dbReference type="InterPro" id="IPR059226">
    <property type="entry name" value="Choice_anch_Q_dom"/>
</dbReference>
<dbReference type="EMBL" id="FOQO01000009">
    <property type="protein sequence ID" value="SFJ34196.1"/>
    <property type="molecule type" value="Genomic_DNA"/>
</dbReference>
<evidence type="ECO:0000313" key="2">
    <source>
        <dbReference type="EMBL" id="SFJ34196.1"/>
    </source>
</evidence>
<dbReference type="NCBIfam" id="NF041518">
    <property type="entry name" value="choice_anch_Q"/>
    <property type="match status" value="2"/>
</dbReference>
<dbReference type="PANTHER" id="PTHR11319:SF35">
    <property type="entry name" value="OUTER MEMBRANE PROTEIN PMPC-RELATED"/>
    <property type="match status" value="1"/>
</dbReference>
<feature type="chain" id="PRO_5011453162" evidence="1">
    <location>
        <begin position="30"/>
        <end position="2036"/>
    </location>
</feature>
<dbReference type="Gene3D" id="2.160.20.10">
    <property type="entry name" value="Single-stranded right-handed beta-helix, Pectin lyase-like"/>
    <property type="match status" value="2"/>
</dbReference>
<dbReference type="InterPro" id="IPR012334">
    <property type="entry name" value="Pectin_lyas_fold"/>
</dbReference>
<proteinExistence type="predicted"/>
<feature type="signal peptide" evidence="1">
    <location>
        <begin position="1"/>
        <end position="29"/>
    </location>
</feature>
<protein>
    <submittedName>
        <fullName evidence="2">Gliding motility-associated C-terminal domain-containing protein</fullName>
    </submittedName>
</protein>
<dbReference type="STRING" id="1477437.SAMN05444682_10918"/>
<dbReference type="SUPFAM" id="SSF51126">
    <property type="entry name" value="Pectin lyase-like"/>
    <property type="match status" value="3"/>
</dbReference>
<dbReference type="RefSeq" id="WP_090628934.1">
    <property type="nucleotide sequence ID" value="NZ_FOQO01000009.1"/>
</dbReference>
<accession>A0A1I3QLW4</accession>
<evidence type="ECO:0000256" key="1">
    <source>
        <dbReference type="SAM" id="SignalP"/>
    </source>
</evidence>
<dbReference type="PANTHER" id="PTHR11319">
    <property type="entry name" value="G PROTEIN-COUPLED RECEPTOR-RELATED"/>
    <property type="match status" value="1"/>
</dbReference>
<dbReference type="SMART" id="SM00710">
    <property type="entry name" value="PbH1"/>
    <property type="match status" value="7"/>
</dbReference>
<dbReference type="OrthoDB" id="714414at2"/>
<dbReference type="Gene3D" id="2.60.40.2060">
    <property type="match status" value="2"/>
</dbReference>
<dbReference type="Pfam" id="PF13585">
    <property type="entry name" value="CHU_C"/>
    <property type="match status" value="1"/>
</dbReference>